<dbReference type="GO" id="GO:0005634">
    <property type="term" value="C:nucleus"/>
    <property type="evidence" value="ECO:0007669"/>
    <property type="project" value="TreeGrafter"/>
</dbReference>
<dbReference type="SUPFAM" id="SSF52540">
    <property type="entry name" value="P-loop containing nucleoside triphosphate hydrolases"/>
    <property type="match status" value="2"/>
</dbReference>
<organism evidence="2 3">
    <name type="scientific">Neolecta irregularis (strain DAH-3)</name>
    <dbReference type="NCBI Taxonomy" id="1198029"/>
    <lineage>
        <taxon>Eukaryota</taxon>
        <taxon>Fungi</taxon>
        <taxon>Dikarya</taxon>
        <taxon>Ascomycota</taxon>
        <taxon>Taphrinomycotina</taxon>
        <taxon>Neolectales</taxon>
        <taxon>Neolectaceae</taxon>
        <taxon>Neolecta</taxon>
    </lineage>
</organism>
<dbReference type="GO" id="GO:0003676">
    <property type="term" value="F:nucleic acid binding"/>
    <property type="evidence" value="ECO:0007669"/>
    <property type="project" value="InterPro"/>
</dbReference>
<dbReference type="Proteomes" id="UP000186594">
    <property type="component" value="Unassembled WGS sequence"/>
</dbReference>
<dbReference type="InterPro" id="IPR027417">
    <property type="entry name" value="P-loop_NTPase"/>
</dbReference>
<dbReference type="GO" id="GO:0036297">
    <property type="term" value="P:interstrand cross-link repair"/>
    <property type="evidence" value="ECO:0007669"/>
    <property type="project" value="TreeGrafter"/>
</dbReference>
<evidence type="ECO:0000313" key="2">
    <source>
        <dbReference type="EMBL" id="OLL26181.1"/>
    </source>
</evidence>
<dbReference type="InterPro" id="IPR014001">
    <property type="entry name" value="Helicase_ATP-bd"/>
</dbReference>
<dbReference type="GO" id="GO:0043138">
    <property type="term" value="F:3'-5' DNA helicase activity"/>
    <property type="evidence" value="ECO:0007669"/>
    <property type="project" value="TreeGrafter"/>
</dbReference>
<evidence type="ECO:0000259" key="1">
    <source>
        <dbReference type="PROSITE" id="PS51192"/>
    </source>
</evidence>
<proteinExistence type="predicted"/>
<dbReference type="EMBL" id="LXFE01000228">
    <property type="protein sequence ID" value="OLL26181.1"/>
    <property type="molecule type" value="Genomic_DNA"/>
</dbReference>
<gene>
    <name evidence="2" type="ORF">NEOLI_005475</name>
</gene>
<dbReference type="PROSITE" id="PS51192">
    <property type="entry name" value="HELICASE_ATP_BIND_1"/>
    <property type="match status" value="1"/>
</dbReference>
<protein>
    <submittedName>
        <fullName evidence="2">ATP-dependent helicase hrq1</fullName>
    </submittedName>
</protein>
<dbReference type="STRING" id="1198029.A0A1U7LUJ0"/>
<comment type="caution">
    <text evidence="2">The sequence shown here is derived from an EMBL/GenBank/DDBJ whole genome shotgun (WGS) entry which is preliminary data.</text>
</comment>
<feature type="domain" description="Helicase ATP-binding" evidence="1">
    <location>
        <begin position="29"/>
        <end position="212"/>
    </location>
</feature>
<dbReference type="GO" id="GO:0006289">
    <property type="term" value="P:nucleotide-excision repair"/>
    <property type="evidence" value="ECO:0007669"/>
    <property type="project" value="TreeGrafter"/>
</dbReference>
<accession>A0A1U7LUJ0</accession>
<sequence>AFLLSQQLVDALYNAKGISRFYTHQAQAINNIHNGHNVIVATQTSSGKSLIYQLPVLHALQSDIETRAFYIFPTKALAHDQKRAFQEFIAYMPDLKHILIDTFDGDTPKTDRTRIRSNASLIFTNPDMLHLSILPNHAHWHAFLRHLKFIVVDELHVYNGLFGSHVALVMRRLTRLAAALGNTTIQFISCSATIANPTQHMKSLFGVDNISLIDQDGSPSGRKEFICWNPPLLESSRRKSAIGEAAYLFIQLILNNIRSIAFCQVRTTCEALTRTVREELLALGKNDLLERVASYRGGYTCHDRRKIEKEMFNGQLL</sequence>
<dbReference type="PANTHER" id="PTHR47957">
    <property type="entry name" value="ATP-DEPENDENT HELICASE HRQ1"/>
    <property type="match status" value="1"/>
</dbReference>
<keyword evidence="2" id="KW-0378">Hydrolase</keyword>
<reference evidence="2 3" key="1">
    <citation type="submission" date="2016-04" db="EMBL/GenBank/DDBJ databases">
        <title>Evolutionary innovation and constraint leading to complex multicellularity in the Ascomycota.</title>
        <authorList>
            <person name="Cisse O."/>
            <person name="Nguyen A."/>
            <person name="Hewitt D.A."/>
            <person name="Jedd G."/>
            <person name="Stajich J.E."/>
        </authorList>
    </citation>
    <scope>NUCLEOTIDE SEQUENCE [LARGE SCALE GENOMIC DNA]</scope>
    <source>
        <strain evidence="2 3">DAH-3</strain>
    </source>
</reference>
<dbReference type="PANTHER" id="PTHR47957:SF3">
    <property type="entry name" value="ATP-DEPENDENT HELICASE HRQ1"/>
    <property type="match status" value="1"/>
</dbReference>
<dbReference type="CDD" id="cd17923">
    <property type="entry name" value="DEXHc_Hrq1-like"/>
    <property type="match status" value="1"/>
</dbReference>
<name>A0A1U7LUJ0_NEOID</name>
<feature type="non-terminal residue" evidence="2">
    <location>
        <position position="1"/>
    </location>
</feature>
<keyword evidence="2" id="KW-0347">Helicase</keyword>
<keyword evidence="2" id="KW-0067">ATP-binding</keyword>
<dbReference type="AlphaFoldDB" id="A0A1U7LUJ0"/>
<dbReference type="InterPro" id="IPR011545">
    <property type="entry name" value="DEAD/DEAH_box_helicase_dom"/>
</dbReference>
<dbReference type="Gene3D" id="3.40.50.300">
    <property type="entry name" value="P-loop containing nucleotide triphosphate hydrolases"/>
    <property type="match status" value="1"/>
</dbReference>
<dbReference type="OrthoDB" id="18781at2759"/>
<dbReference type="GO" id="GO:0005524">
    <property type="term" value="F:ATP binding"/>
    <property type="evidence" value="ECO:0007669"/>
    <property type="project" value="InterPro"/>
</dbReference>
<evidence type="ECO:0000313" key="3">
    <source>
        <dbReference type="Proteomes" id="UP000186594"/>
    </source>
</evidence>
<feature type="non-terminal residue" evidence="2">
    <location>
        <position position="317"/>
    </location>
</feature>
<dbReference type="Pfam" id="PF00270">
    <property type="entry name" value="DEAD"/>
    <property type="match status" value="1"/>
</dbReference>
<keyword evidence="2" id="KW-0547">Nucleotide-binding</keyword>
<keyword evidence="3" id="KW-1185">Reference proteome</keyword>
<dbReference type="SMART" id="SM00487">
    <property type="entry name" value="DEXDc"/>
    <property type="match status" value="1"/>
</dbReference>